<evidence type="ECO:0000313" key="7">
    <source>
        <dbReference type="EMBL" id="CBY21831.1"/>
    </source>
</evidence>
<protein>
    <recommendedName>
        <fullName evidence="6">RDD domain-containing protein</fullName>
    </recommendedName>
</protein>
<evidence type="ECO:0000259" key="6">
    <source>
        <dbReference type="Pfam" id="PF06271"/>
    </source>
</evidence>
<gene>
    <name evidence="7" type="ORF">GSOID_T00011359001</name>
</gene>
<proteinExistence type="predicted"/>
<dbReference type="GO" id="GO:0016020">
    <property type="term" value="C:membrane"/>
    <property type="evidence" value="ECO:0007669"/>
    <property type="project" value="UniProtKB-SubCell"/>
</dbReference>
<evidence type="ECO:0000256" key="2">
    <source>
        <dbReference type="ARBA" id="ARBA00022692"/>
    </source>
</evidence>
<dbReference type="PANTHER" id="PTHR13659:SF5">
    <property type="entry name" value="PROTEIN FAM8A1"/>
    <property type="match status" value="1"/>
</dbReference>
<dbReference type="InParanoid" id="E4WWT9"/>
<dbReference type="InterPro" id="IPR010432">
    <property type="entry name" value="RDD"/>
</dbReference>
<feature type="domain" description="RDD" evidence="6">
    <location>
        <begin position="85"/>
        <end position="269"/>
    </location>
</feature>
<dbReference type="OrthoDB" id="10061042at2759"/>
<keyword evidence="8" id="KW-1185">Reference proteome</keyword>
<name>E4WWT9_OIKDI</name>
<sequence length="280" mass="32379">MESLDAWVHQQQFDKWSDEYFDTQENRINNALVTQLIIQNTTNNIRQQQRERTTNAVNNLLNGNFRVRRVAQALPEVFTARVTIPAIFRRVLAEIIDSCFIMLAKIIFLLIVYSDSIATIFSPSSEVVDNIIADLTSTFLLQTTFIDEVYYDDIAQMDFSIGEDLLSSWLTLLNFKMMVIFYETYCTYQWEATLGKLLCGMKIVHVKSHSHLQWEADNRHVKILECKKLGLKGAFCRSLFKNLSALLMVPGHMTPLFNKMRRAIYDSAACTIVVRNLQRV</sequence>
<keyword evidence="3 5" id="KW-1133">Transmembrane helix</keyword>
<reference evidence="7" key="1">
    <citation type="journal article" date="2010" name="Science">
        <title>Plasticity of animal genome architecture unmasked by rapid evolution of a pelagic tunicate.</title>
        <authorList>
            <person name="Denoeud F."/>
            <person name="Henriet S."/>
            <person name="Mungpakdee S."/>
            <person name="Aury J.M."/>
            <person name="Da Silva C."/>
            <person name="Brinkmann H."/>
            <person name="Mikhaleva J."/>
            <person name="Olsen L.C."/>
            <person name="Jubin C."/>
            <person name="Canestro C."/>
            <person name="Bouquet J.M."/>
            <person name="Danks G."/>
            <person name="Poulain J."/>
            <person name="Campsteijn C."/>
            <person name="Adamski M."/>
            <person name="Cross I."/>
            <person name="Yadetie F."/>
            <person name="Muffato M."/>
            <person name="Louis A."/>
            <person name="Butcher S."/>
            <person name="Tsagkogeorga G."/>
            <person name="Konrad A."/>
            <person name="Singh S."/>
            <person name="Jensen M.F."/>
            <person name="Cong E.H."/>
            <person name="Eikeseth-Otteraa H."/>
            <person name="Noel B."/>
            <person name="Anthouard V."/>
            <person name="Porcel B.M."/>
            <person name="Kachouri-Lafond R."/>
            <person name="Nishino A."/>
            <person name="Ugolini M."/>
            <person name="Chourrout P."/>
            <person name="Nishida H."/>
            <person name="Aasland R."/>
            <person name="Huzurbazar S."/>
            <person name="Westhof E."/>
            <person name="Delsuc F."/>
            <person name="Lehrach H."/>
            <person name="Reinhardt R."/>
            <person name="Weissenbach J."/>
            <person name="Roy S.W."/>
            <person name="Artiguenave F."/>
            <person name="Postlethwait J.H."/>
            <person name="Manak J.R."/>
            <person name="Thompson E.M."/>
            <person name="Jaillon O."/>
            <person name="Du Pasquier L."/>
            <person name="Boudinot P."/>
            <person name="Liberles D.A."/>
            <person name="Volff J.N."/>
            <person name="Philippe H."/>
            <person name="Lenhard B."/>
            <person name="Roest Crollius H."/>
            <person name="Wincker P."/>
            <person name="Chourrout D."/>
        </authorList>
    </citation>
    <scope>NUCLEOTIDE SEQUENCE [LARGE SCALE GENOMIC DNA]</scope>
</reference>
<comment type="subcellular location">
    <subcellularLocation>
        <location evidence="1">Membrane</location>
        <topology evidence="1">Multi-pass membrane protein</topology>
    </subcellularLocation>
</comment>
<evidence type="ECO:0000313" key="8">
    <source>
        <dbReference type="Proteomes" id="UP000001307"/>
    </source>
</evidence>
<dbReference type="EMBL" id="FN653018">
    <property type="protein sequence ID" value="CBY21831.1"/>
    <property type="molecule type" value="Genomic_DNA"/>
</dbReference>
<keyword evidence="2 5" id="KW-0812">Transmembrane</keyword>
<dbReference type="Pfam" id="PF06271">
    <property type="entry name" value="RDD"/>
    <property type="match status" value="1"/>
</dbReference>
<dbReference type="Proteomes" id="UP000001307">
    <property type="component" value="Unassembled WGS sequence"/>
</dbReference>
<dbReference type="InterPro" id="IPR039871">
    <property type="entry name" value="FAM8A1"/>
</dbReference>
<evidence type="ECO:0000256" key="4">
    <source>
        <dbReference type="ARBA" id="ARBA00023136"/>
    </source>
</evidence>
<dbReference type="AlphaFoldDB" id="E4WWT9"/>
<evidence type="ECO:0000256" key="3">
    <source>
        <dbReference type="ARBA" id="ARBA00022989"/>
    </source>
</evidence>
<feature type="transmembrane region" description="Helical" evidence="5">
    <location>
        <begin position="91"/>
        <end position="113"/>
    </location>
</feature>
<evidence type="ECO:0000256" key="5">
    <source>
        <dbReference type="SAM" id="Phobius"/>
    </source>
</evidence>
<dbReference type="PANTHER" id="PTHR13659">
    <property type="entry name" value="AUTOSOMAL HIGHLY CONSERVED PROTEIN"/>
    <property type="match status" value="1"/>
</dbReference>
<evidence type="ECO:0000256" key="1">
    <source>
        <dbReference type="ARBA" id="ARBA00004141"/>
    </source>
</evidence>
<accession>E4WWT9</accession>
<keyword evidence="4 5" id="KW-0472">Membrane</keyword>
<organism evidence="7">
    <name type="scientific">Oikopleura dioica</name>
    <name type="common">Tunicate</name>
    <dbReference type="NCBI Taxonomy" id="34765"/>
    <lineage>
        <taxon>Eukaryota</taxon>
        <taxon>Metazoa</taxon>
        <taxon>Chordata</taxon>
        <taxon>Tunicata</taxon>
        <taxon>Appendicularia</taxon>
        <taxon>Copelata</taxon>
        <taxon>Oikopleuridae</taxon>
        <taxon>Oikopleura</taxon>
    </lineage>
</organism>